<dbReference type="PRINTS" id="PR00080">
    <property type="entry name" value="SDRFAMILY"/>
</dbReference>
<evidence type="ECO:0000256" key="1">
    <source>
        <dbReference type="ARBA" id="ARBA00006484"/>
    </source>
</evidence>
<comment type="caution">
    <text evidence="3">The sequence shown here is derived from an EMBL/GenBank/DDBJ whole genome shotgun (WGS) entry which is preliminary data.</text>
</comment>
<evidence type="ECO:0000313" key="3">
    <source>
        <dbReference type="EMBL" id="MDP4538730.1"/>
    </source>
</evidence>
<organism evidence="3 4">
    <name type="scientific">Qipengyuania benthica</name>
    <dbReference type="NCBI Taxonomy" id="3067651"/>
    <lineage>
        <taxon>Bacteria</taxon>
        <taxon>Pseudomonadati</taxon>
        <taxon>Pseudomonadota</taxon>
        <taxon>Alphaproteobacteria</taxon>
        <taxon>Sphingomonadales</taxon>
        <taxon>Erythrobacteraceae</taxon>
        <taxon>Qipengyuania</taxon>
    </lineage>
</organism>
<dbReference type="InterPro" id="IPR002347">
    <property type="entry name" value="SDR_fam"/>
</dbReference>
<gene>
    <name evidence="3" type="ORF">Q9K01_03730</name>
</gene>
<dbReference type="EMBL" id="JAVAIL010000001">
    <property type="protein sequence ID" value="MDP4538730.1"/>
    <property type="molecule type" value="Genomic_DNA"/>
</dbReference>
<proteinExistence type="inferred from homology"/>
<dbReference type="SUPFAM" id="SSF51735">
    <property type="entry name" value="NAD(P)-binding Rossmann-fold domains"/>
    <property type="match status" value="1"/>
</dbReference>
<comment type="similarity">
    <text evidence="1">Belongs to the short-chain dehydrogenases/reductases (SDR) family.</text>
</comment>
<protein>
    <submittedName>
        <fullName evidence="3">SDR family NAD(P)-dependent oxidoreductase</fullName>
    </submittedName>
</protein>
<sequence length="293" mass="30162">MRFSGKTVVVTGAAAGIGAESARLFAREGAVVIAADIDTEGGERLARESEGDIRFRQCDVCDVEAIRSLMDFAASETGGIDTLLNNAGAGGARAPIDEIEPADWDATMDLLLRSVAMGIRYAVPHMIGRPSTRTGGSSIVNVSSVAAVGPGYSPTAYAVAKAGVLHVTKLAAADLARHSIRVNAVQPGFINTDIFTSSLEISGEAKAIAKGVLAQMSSNAQPVKRGGQPADIAEAVAFLASEAAGFVNGTSLLVDGGITIGPRESWDEDAPKMFDALLAMAEAAEKQVSESKA</sequence>
<keyword evidence="2" id="KW-0560">Oxidoreductase</keyword>
<dbReference type="Gene3D" id="3.40.50.720">
    <property type="entry name" value="NAD(P)-binding Rossmann-like Domain"/>
    <property type="match status" value="1"/>
</dbReference>
<dbReference type="Pfam" id="PF13561">
    <property type="entry name" value="adh_short_C2"/>
    <property type="match status" value="1"/>
</dbReference>
<keyword evidence="4" id="KW-1185">Reference proteome</keyword>
<dbReference type="PANTHER" id="PTHR24321">
    <property type="entry name" value="DEHYDROGENASES, SHORT CHAIN"/>
    <property type="match status" value="1"/>
</dbReference>
<dbReference type="InterPro" id="IPR036291">
    <property type="entry name" value="NAD(P)-bd_dom_sf"/>
</dbReference>
<dbReference type="Proteomes" id="UP001235664">
    <property type="component" value="Unassembled WGS sequence"/>
</dbReference>
<accession>A0ABT9H5Y3</accession>
<reference evidence="3 4" key="1">
    <citation type="submission" date="2023-08" db="EMBL/GenBank/DDBJ databases">
        <title>genomic of DY56.</title>
        <authorList>
            <person name="Wang Y."/>
        </authorList>
    </citation>
    <scope>NUCLEOTIDE SEQUENCE [LARGE SCALE GENOMIC DNA]</scope>
    <source>
        <strain evidence="3 4">DY56-A-20</strain>
    </source>
</reference>
<dbReference type="RefSeq" id="WP_305928852.1">
    <property type="nucleotide sequence ID" value="NZ_JAVAIL010000001.1"/>
</dbReference>
<dbReference type="PANTHER" id="PTHR24321:SF8">
    <property type="entry name" value="ESTRADIOL 17-BETA-DEHYDROGENASE 8-RELATED"/>
    <property type="match status" value="1"/>
</dbReference>
<dbReference type="PRINTS" id="PR00081">
    <property type="entry name" value="GDHRDH"/>
</dbReference>
<evidence type="ECO:0000256" key="2">
    <source>
        <dbReference type="ARBA" id="ARBA00023002"/>
    </source>
</evidence>
<evidence type="ECO:0000313" key="4">
    <source>
        <dbReference type="Proteomes" id="UP001235664"/>
    </source>
</evidence>
<name>A0ABT9H5Y3_9SPHN</name>
<dbReference type="CDD" id="cd05233">
    <property type="entry name" value="SDR_c"/>
    <property type="match status" value="1"/>
</dbReference>